<sequence length="173" mass="20350">MFVFVYPVIFYISFIFKQIEFRAFCPFSSCNYSLATMLGGAEILNEIEIWKRCLLVVYTKWSCFLIKGCKGLIVSPGHTHHVTENAHAVLHQCSAFCVNFHRYRTHGSYLLMNRTRTTSSLMTFHYQKRNQRNSKNPLLHLLRSTWTFITPRNRCFLQKSIPQNPQLKSFLKT</sequence>
<protein>
    <submittedName>
        <fullName evidence="1">Uncharacterized protein</fullName>
    </submittedName>
</protein>
<dbReference type="AlphaFoldDB" id="A0A8D8QJ14"/>
<name>A0A8D8QJ14_9HEMI</name>
<accession>A0A8D8QJ14</accession>
<proteinExistence type="predicted"/>
<reference evidence="1" key="1">
    <citation type="submission" date="2021-05" db="EMBL/GenBank/DDBJ databases">
        <authorList>
            <person name="Alioto T."/>
            <person name="Alioto T."/>
            <person name="Gomez Garrido J."/>
        </authorList>
    </citation>
    <scope>NUCLEOTIDE SEQUENCE</scope>
</reference>
<organism evidence="1">
    <name type="scientific">Cacopsylla melanoneura</name>
    <dbReference type="NCBI Taxonomy" id="428564"/>
    <lineage>
        <taxon>Eukaryota</taxon>
        <taxon>Metazoa</taxon>
        <taxon>Ecdysozoa</taxon>
        <taxon>Arthropoda</taxon>
        <taxon>Hexapoda</taxon>
        <taxon>Insecta</taxon>
        <taxon>Pterygota</taxon>
        <taxon>Neoptera</taxon>
        <taxon>Paraneoptera</taxon>
        <taxon>Hemiptera</taxon>
        <taxon>Sternorrhyncha</taxon>
        <taxon>Psylloidea</taxon>
        <taxon>Psyllidae</taxon>
        <taxon>Psyllinae</taxon>
        <taxon>Cacopsylla</taxon>
    </lineage>
</organism>
<dbReference type="EMBL" id="HBUF01080220">
    <property type="protein sequence ID" value="CAG6632591.1"/>
    <property type="molecule type" value="Transcribed_RNA"/>
</dbReference>
<evidence type="ECO:0000313" key="1">
    <source>
        <dbReference type="EMBL" id="CAG6632591.1"/>
    </source>
</evidence>